<keyword evidence="3" id="KW-0547">Nucleotide-binding</keyword>
<keyword evidence="3" id="KW-0378">Hydrolase</keyword>
<evidence type="ECO:0000313" key="4">
    <source>
        <dbReference type="Proteomes" id="UP000500882"/>
    </source>
</evidence>
<evidence type="ECO:0000313" key="2">
    <source>
        <dbReference type="EMBL" id="BCA49056.1"/>
    </source>
</evidence>
<dbReference type="RefSeq" id="WP_229077368.1">
    <property type="nucleotide sequence ID" value="NZ_AP022660.1"/>
</dbReference>
<keyword evidence="3" id="KW-0067">ATP-binding</keyword>
<gene>
    <name evidence="2" type="ORF">BatF92_09980</name>
    <name evidence="3" type="ORF">KQP59_04600</name>
</gene>
<protein>
    <submittedName>
        <fullName evidence="3">DEAD/DEAH box helicase family protein</fullName>
    </submittedName>
</protein>
<dbReference type="EMBL" id="CP083681">
    <property type="protein sequence ID" value="UYU72392.1"/>
    <property type="molecule type" value="Genomic_DNA"/>
</dbReference>
<dbReference type="Pfam" id="PF04851">
    <property type="entry name" value="ResIII"/>
    <property type="match status" value="1"/>
</dbReference>
<dbReference type="EMBL" id="AP022660">
    <property type="protein sequence ID" value="BCA49056.1"/>
    <property type="molecule type" value="Genomic_DNA"/>
</dbReference>
<feature type="domain" description="Helicase/UvrB N-terminal" evidence="1">
    <location>
        <begin position="16"/>
        <end position="83"/>
    </location>
</feature>
<keyword evidence="3" id="KW-0347">Helicase</keyword>
<dbReference type="GO" id="GO:0003677">
    <property type="term" value="F:DNA binding"/>
    <property type="evidence" value="ECO:0007669"/>
    <property type="project" value="InterPro"/>
</dbReference>
<proteinExistence type="predicted"/>
<name>A0A679HDG7_BACT4</name>
<dbReference type="Proteomes" id="UP001156216">
    <property type="component" value="Chromosome"/>
</dbReference>
<dbReference type="GO" id="GO:0016787">
    <property type="term" value="F:hydrolase activity"/>
    <property type="evidence" value="ECO:0007669"/>
    <property type="project" value="InterPro"/>
</dbReference>
<evidence type="ECO:0000313" key="3">
    <source>
        <dbReference type="EMBL" id="UYU72392.1"/>
    </source>
</evidence>
<dbReference type="Proteomes" id="UP000500882">
    <property type="component" value="Chromosome"/>
</dbReference>
<dbReference type="InterPro" id="IPR006935">
    <property type="entry name" value="Helicase/UvrB_N"/>
</dbReference>
<dbReference type="GO" id="GO:0005524">
    <property type="term" value="F:ATP binding"/>
    <property type="evidence" value="ECO:0007669"/>
    <property type="project" value="InterPro"/>
</dbReference>
<sequence length="293" mass="33897">MRTYKERLSEYVETIFRKYSNPGLHICDIATGGGKSYTIGKLTCEYYPQHFDRIVILCVQNKLVEGMNREIEQFVNTKHSLIKSTDILIIEKNADVIKKAIENGSFQELIDQLEYNIGALPNNNVRDLTYGCNRIKKTFEGVKNLICTQGNNNNELISNQITEAEFRLRNDVRNFFEVYKKHLKQTKNRKNIDINYLLKTFPALAKAYPQVDYKRKRVLLMTVHKAMYGIDPIVTEKISLHNITEKDQRTLVLFDESDQAAIAMRNTIIEQAIENSGGNKCFAKGYNGYLQYK</sequence>
<dbReference type="GO" id="GO:0004386">
    <property type="term" value="F:helicase activity"/>
    <property type="evidence" value="ECO:0007669"/>
    <property type="project" value="UniProtKB-KW"/>
</dbReference>
<reference evidence="2 4" key="1">
    <citation type="submission" date="2020-02" db="EMBL/GenBank/DDBJ databases">
        <title>Whole-genome sequencing and comparative analysis of the genomes of Bacteroides thetaiotaomicron and Escherichia coli isolated from a healthy resident in Vietnam.</title>
        <authorList>
            <person name="Mohsin M."/>
            <person name="Tanaka K."/>
            <person name="Kawahara R."/>
            <person name="Kondo S."/>
            <person name="Noguchi H."/>
            <person name="Motooka D."/>
            <person name="Nakamura S."/>
            <person name="Khong D.T."/>
            <person name="Nguyen T.N."/>
            <person name="Tran H.T."/>
            <person name="Yamamoto Y."/>
        </authorList>
    </citation>
    <scope>NUCLEOTIDE SEQUENCE [LARGE SCALE GENOMIC DNA]</scope>
    <source>
        <strain evidence="2 4">F9-2</strain>
    </source>
</reference>
<reference evidence="3" key="2">
    <citation type="submission" date="2021-06" db="EMBL/GenBank/DDBJ databases">
        <title>Interrogation of the integrated mobile genetic elements in gut-associated Bacteroides with a consensus prediction approach.</title>
        <authorList>
            <person name="Campbell D.E."/>
            <person name="Leigh J.R."/>
            <person name="Kim T."/>
            <person name="England W."/>
            <person name="Whitaker R.J."/>
            <person name="Degnan P.H."/>
        </authorList>
    </citation>
    <scope>NUCLEOTIDE SEQUENCE</scope>
    <source>
        <strain evidence="3">VPI-BTDOT2</strain>
    </source>
</reference>
<dbReference type="AlphaFoldDB" id="A0A679HDG7"/>
<organism evidence="2 4">
    <name type="scientific">Bacteroides thetaiotaomicron</name>
    <dbReference type="NCBI Taxonomy" id="818"/>
    <lineage>
        <taxon>Bacteria</taxon>
        <taxon>Pseudomonadati</taxon>
        <taxon>Bacteroidota</taxon>
        <taxon>Bacteroidia</taxon>
        <taxon>Bacteroidales</taxon>
        <taxon>Bacteroidaceae</taxon>
        <taxon>Bacteroides</taxon>
    </lineage>
</organism>
<evidence type="ECO:0000259" key="1">
    <source>
        <dbReference type="Pfam" id="PF04851"/>
    </source>
</evidence>
<accession>A0A679HDG7</accession>